<feature type="transmembrane region" description="Helical" evidence="1">
    <location>
        <begin position="68"/>
        <end position="86"/>
    </location>
</feature>
<keyword evidence="1" id="KW-0812">Transmembrane</keyword>
<keyword evidence="1" id="KW-1133">Transmembrane helix</keyword>
<feature type="transmembrane region" description="Helical" evidence="1">
    <location>
        <begin position="44"/>
        <end position="62"/>
    </location>
</feature>
<evidence type="ECO:0000313" key="2">
    <source>
        <dbReference type="EMBL" id="MBE3000315.1"/>
    </source>
</evidence>
<keyword evidence="3" id="KW-1185">Reference proteome</keyword>
<protein>
    <recommendedName>
        <fullName evidence="4">Polyketide cyclase / dehydrase and lipid transport</fullName>
    </recommendedName>
</protein>
<evidence type="ECO:0008006" key="4">
    <source>
        <dbReference type="Google" id="ProtNLM"/>
    </source>
</evidence>
<evidence type="ECO:0000256" key="1">
    <source>
        <dbReference type="SAM" id="Phobius"/>
    </source>
</evidence>
<keyword evidence="1" id="KW-0472">Membrane</keyword>
<gene>
    <name evidence="2" type="ORF">IDM40_16635</name>
</gene>
<dbReference type="Proteomes" id="UP000806528">
    <property type="component" value="Unassembled WGS sequence"/>
</dbReference>
<name>A0ABR9P8Z7_9ACTN</name>
<evidence type="ECO:0000313" key="3">
    <source>
        <dbReference type="Proteomes" id="UP000806528"/>
    </source>
</evidence>
<dbReference type="RefSeq" id="WP_193122931.1">
    <property type="nucleotide sequence ID" value="NZ_JADBGI010000014.1"/>
</dbReference>
<feature type="transmembrane region" description="Helical" evidence="1">
    <location>
        <begin position="12"/>
        <end position="32"/>
    </location>
</feature>
<organism evidence="2 3">
    <name type="scientific">Nocardiopsis coralli</name>
    <dbReference type="NCBI Taxonomy" id="2772213"/>
    <lineage>
        <taxon>Bacteria</taxon>
        <taxon>Bacillati</taxon>
        <taxon>Actinomycetota</taxon>
        <taxon>Actinomycetes</taxon>
        <taxon>Streptosporangiales</taxon>
        <taxon>Nocardiopsidaceae</taxon>
        <taxon>Nocardiopsis</taxon>
    </lineage>
</organism>
<sequence>MSPTEPGAAGERGARLLLAALVTALFVFLLWLRVTGFGALDQTALFYVGLPALLAVLVVLFARPRSAVGIALAVLTVALLLAGPLLGEGMVCLVIAAPLLYGVTALVAWFLVRVTGSGDDRSSHVLVVLPLLVLLTAEGIGGFSLLPREGRGEGGRVVAAGPEHVAAALAEPPEYDEPEALFLRSVPFPTPVEAAGEGLEPGDTRHVTFTDRRVLRPCAEPEPRHMELEVAESHTHAYGGRVVFTVTDDTAFDRWMRMHGAEVVWERSATGGTRLDWTLEYERTFEPSWYFGPVQAYAADRAAAYLADTFAEAALGRAALEQAQGER</sequence>
<accession>A0ABR9P8Z7</accession>
<feature type="transmembrane region" description="Helical" evidence="1">
    <location>
        <begin position="93"/>
        <end position="112"/>
    </location>
</feature>
<proteinExistence type="predicted"/>
<comment type="caution">
    <text evidence="2">The sequence shown here is derived from an EMBL/GenBank/DDBJ whole genome shotgun (WGS) entry which is preliminary data.</text>
</comment>
<reference evidence="2 3" key="1">
    <citation type="submission" date="2020-09" db="EMBL/GenBank/DDBJ databases">
        <title>Diversity and distribution of actinomycetes associated with coral in the coast of Hainan.</title>
        <authorList>
            <person name="Li F."/>
        </authorList>
    </citation>
    <scope>NUCLEOTIDE SEQUENCE [LARGE SCALE GENOMIC DNA]</scope>
    <source>
        <strain evidence="2 3">HNM0947</strain>
    </source>
</reference>
<feature type="transmembrane region" description="Helical" evidence="1">
    <location>
        <begin position="124"/>
        <end position="146"/>
    </location>
</feature>
<dbReference type="EMBL" id="JADBGI010000014">
    <property type="protein sequence ID" value="MBE3000315.1"/>
    <property type="molecule type" value="Genomic_DNA"/>
</dbReference>